<feature type="non-terminal residue" evidence="2">
    <location>
        <position position="1"/>
    </location>
</feature>
<feature type="compositionally biased region" description="Polar residues" evidence="1">
    <location>
        <begin position="1"/>
        <end position="24"/>
    </location>
</feature>
<dbReference type="Proteomes" id="UP000886800">
    <property type="component" value="Unassembled WGS sequence"/>
</dbReference>
<organism evidence="2 3">
    <name type="scientific">Candidatus Anaerotruncus excrementipullorum</name>
    <dbReference type="NCBI Taxonomy" id="2838465"/>
    <lineage>
        <taxon>Bacteria</taxon>
        <taxon>Bacillati</taxon>
        <taxon>Bacillota</taxon>
        <taxon>Clostridia</taxon>
        <taxon>Eubacteriales</taxon>
        <taxon>Oscillospiraceae</taxon>
        <taxon>Anaerotruncus</taxon>
    </lineage>
</organism>
<reference evidence="2" key="2">
    <citation type="submission" date="2021-04" db="EMBL/GenBank/DDBJ databases">
        <authorList>
            <person name="Gilroy R."/>
        </authorList>
    </citation>
    <scope>NUCLEOTIDE SEQUENCE</scope>
    <source>
        <strain evidence="2">CHK188-5543</strain>
    </source>
</reference>
<protein>
    <submittedName>
        <fullName evidence="2">DUF4417 domain-containing protein</fullName>
    </submittedName>
</protein>
<evidence type="ECO:0000313" key="2">
    <source>
        <dbReference type="EMBL" id="HIX65388.1"/>
    </source>
</evidence>
<proteinExistence type="predicted"/>
<accession>A0A9D1WQR7</accession>
<feature type="compositionally biased region" description="Basic and acidic residues" evidence="1">
    <location>
        <begin position="209"/>
        <end position="241"/>
    </location>
</feature>
<name>A0A9D1WQR7_9FIRM</name>
<gene>
    <name evidence="2" type="ORF">H9736_03985</name>
</gene>
<comment type="caution">
    <text evidence="2">The sequence shown here is derived from an EMBL/GenBank/DDBJ whole genome shotgun (WGS) entry which is preliminary data.</text>
</comment>
<sequence>VGSTFNIQNSIPHKSQKTKAVSETNRAKEFQRGTAGVLESTKEGATGLPEGSDIGLGPRCRGFESCHLDHRSILRGTPIFITKHDNRQDQKEWFMAGYNEMLRRIESEKIICYNTPFPEMRGNLIYVDYKRSSWRHMNDEQSFHREDLDAFKIGGTSSNNCDTIEPYRIGKGGGSAYGGKWRPNPNKPQDQRFLGSPGEIKTTVMKNGETFKTKIGDSGRAEIERHETDHGRSDKHSNPHDHRIHWNNPDEHPEPGPPINYPNGAPAFKQYRRLFSMEKMIVIPDESLNFETISEFKRSLHWGGEIEFVWNGITYGVIRYGTNNKITIYVANRPETEKVCETADDALEYMVGEDRLRDVITKVKVISRTV</sequence>
<evidence type="ECO:0000256" key="1">
    <source>
        <dbReference type="SAM" id="MobiDB-lite"/>
    </source>
</evidence>
<feature type="region of interest" description="Disordered" evidence="1">
    <location>
        <begin position="175"/>
        <end position="259"/>
    </location>
</feature>
<dbReference type="EMBL" id="DXES01000083">
    <property type="protein sequence ID" value="HIX65388.1"/>
    <property type="molecule type" value="Genomic_DNA"/>
</dbReference>
<feature type="region of interest" description="Disordered" evidence="1">
    <location>
        <begin position="1"/>
        <end position="53"/>
    </location>
</feature>
<dbReference type="AlphaFoldDB" id="A0A9D1WQR7"/>
<evidence type="ECO:0000313" key="3">
    <source>
        <dbReference type="Proteomes" id="UP000886800"/>
    </source>
</evidence>
<reference evidence="2" key="1">
    <citation type="journal article" date="2021" name="PeerJ">
        <title>Extensive microbial diversity within the chicken gut microbiome revealed by metagenomics and culture.</title>
        <authorList>
            <person name="Gilroy R."/>
            <person name="Ravi A."/>
            <person name="Getino M."/>
            <person name="Pursley I."/>
            <person name="Horton D.L."/>
            <person name="Alikhan N.F."/>
            <person name="Baker D."/>
            <person name="Gharbi K."/>
            <person name="Hall N."/>
            <person name="Watson M."/>
            <person name="Adriaenssens E.M."/>
            <person name="Foster-Nyarko E."/>
            <person name="Jarju S."/>
            <person name="Secka A."/>
            <person name="Antonio M."/>
            <person name="Oren A."/>
            <person name="Chaudhuri R.R."/>
            <person name="La Ragione R."/>
            <person name="Hildebrand F."/>
            <person name="Pallen M.J."/>
        </authorList>
    </citation>
    <scope>NUCLEOTIDE SEQUENCE</scope>
    <source>
        <strain evidence="2">CHK188-5543</strain>
    </source>
</reference>